<accession>A0AAN8JR69</accession>
<keyword evidence="2" id="KW-1185">Reference proteome</keyword>
<evidence type="ECO:0000313" key="1">
    <source>
        <dbReference type="EMBL" id="KAK6180955.1"/>
    </source>
</evidence>
<comment type="caution">
    <text evidence="1">The sequence shown here is derived from an EMBL/GenBank/DDBJ whole genome shotgun (WGS) entry which is preliminary data.</text>
</comment>
<protein>
    <submittedName>
        <fullName evidence="1">Uncharacterized protein</fullName>
    </submittedName>
</protein>
<dbReference type="Proteomes" id="UP001347796">
    <property type="component" value="Unassembled WGS sequence"/>
</dbReference>
<organism evidence="1 2">
    <name type="scientific">Patella caerulea</name>
    <name type="common">Rayed Mediterranean limpet</name>
    <dbReference type="NCBI Taxonomy" id="87958"/>
    <lineage>
        <taxon>Eukaryota</taxon>
        <taxon>Metazoa</taxon>
        <taxon>Spiralia</taxon>
        <taxon>Lophotrochozoa</taxon>
        <taxon>Mollusca</taxon>
        <taxon>Gastropoda</taxon>
        <taxon>Patellogastropoda</taxon>
        <taxon>Patelloidea</taxon>
        <taxon>Patellidae</taxon>
        <taxon>Patella</taxon>
    </lineage>
</organism>
<dbReference type="AlphaFoldDB" id="A0AAN8JR69"/>
<dbReference type="EMBL" id="JAZGQO010000007">
    <property type="protein sequence ID" value="KAK6180955.1"/>
    <property type="molecule type" value="Genomic_DNA"/>
</dbReference>
<proteinExistence type="predicted"/>
<evidence type="ECO:0000313" key="2">
    <source>
        <dbReference type="Proteomes" id="UP001347796"/>
    </source>
</evidence>
<sequence>MKDEEDDENIKVLLQSETLLSVSEDYNSQRFPAHEDKLTYLPNNRVPDKIMKDESLYPTDDVLKEEFLYPTDENIHLRYKRDDTFSSGGMYFVYF</sequence>
<gene>
    <name evidence="1" type="ORF">SNE40_008914</name>
</gene>
<reference evidence="1 2" key="1">
    <citation type="submission" date="2024-01" db="EMBL/GenBank/DDBJ databases">
        <title>The genome of the rayed Mediterranean limpet Patella caerulea (Linnaeus, 1758).</title>
        <authorList>
            <person name="Anh-Thu Weber A."/>
            <person name="Halstead-Nussloch G."/>
        </authorList>
    </citation>
    <scope>NUCLEOTIDE SEQUENCE [LARGE SCALE GENOMIC DNA]</scope>
    <source>
        <strain evidence="1">AATW-2023a</strain>
        <tissue evidence="1">Whole specimen</tissue>
    </source>
</reference>
<name>A0AAN8JR69_PATCE</name>